<keyword evidence="2" id="KW-1185">Reference proteome</keyword>
<protein>
    <submittedName>
        <fullName evidence="1">Uncharacterized protein</fullName>
    </submittedName>
</protein>
<evidence type="ECO:0000313" key="2">
    <source>
        <dbReference type="Proteomes" id="UP000031368"/>
    </source>
</evidence>
<dbReference type="HOGENOM" id="CLU_1947083_0_0_5"/>
<dbReference type="AlphaFoldDB" id="A0A0B4X4D1"/>
<gene>
    <name evidence="1" type="ORF">RGR602_CH03657</name>
</gene>
<dbReference type="EMBL" id="CP006877">
    <property type="protein sequence ID" value="AJD42964.1"/>
    <property type="molecule type" value="Genomic_DNA"/>
</dbReference>
<organism evidence="1 2">
    <name type="scientific">Rhizobium gallicum bv. gallicum R602sp</name>
    <dbReference type="NCBI Taxonomy" id="1041138"/>
    <lineage>
        <taxon>Bacteria</taxon>
        <taxon>Pseudomonadati</taxon>
        <taxon>Pseudomonadota</taxon>
        <taxon>Alphaproteobacteria</taxon>
        <taxon>Hyphomicrobiales</taxon>
        <taxon>Rhizobiaceae</taxon>
        <taxon>Rhizobium/Agrobacterium group</taxon>
        <taxon>Rhizobium</taxon>
    </lineage>
</organism>
<name>A0A0B4X4D1_9HYPH</name>
<dbReference type="Proteomes" id="UP000031368">
    <property type="component" value="Chromosome"/>
</dbReference>
<accession>A0A0B4X4D1</accession>
<evidence type="ECO:0000313" key="1">
    <source>
        <dbReference type="EMBL" id="AJD42964.1"/>
    </source>
</evidence>
<reference evidence="1 2" key="1">
    <citation type="submission" date="2013-11" db="EMBL/GenBank/DDBJ databases">
        <title>Complete genome sequence of Rhizobium gallicum bv. gallicum R602.</title>
        <authorList>
            <person name="Bustos P."/>
            <person name="Santamaria R.I."/>
            <person name="Lozano L."/>
            <person name="Acosta J.L."/>
            <person name="Ormeno-Orrillo E."/>
            <person name="Rogel M.A."/>
            <person name="Romero D."/>
            <person name="Cevallos M.A."/>
            <person name="Martinez-Romero E."/>
            <person name="Gonzalez V."/>
        </authorList>
    </citation>
    <scope>NUCLEOTIDE SEQUENCE [LARGE SCALE GENOMIC DNA]</scope>
    <source>
        <strain evidence="1 2">R602</strain>
    </source>
</reference>
<dbReference type="KEGG" id="rga:RGR602_CH03657"/>
<proteinExistence type="predicted"/>
<sequence>MEQGRNEFTVDINDAWLTCPWWESPFGLSLKRQFHCDAVLFGRRIFAERFDGDVLAPSARRTARLDHIVHHLGLALGGRPAATFAKRLILPVSNDTLLRVVRRRGSPRFVPPTVIGIDDCAWRRNQRYC</sequence>